<comment type="caution">
    <text evidence="2">The sequence shown here is derived from an EMBL/GenBank/DDBJ whole genome shotgun (WGS) entry which is preliminary data.</text>
</comment>
<name>A0ABQ4QPC9_9HYPH</name>
<evidence type="ECO:0000313" key="3">
    <source>
        <dbReference type="Proteomes" id="UP001055117"/>
    </source>
</evidence>
<dbReference type="RefSeq" id="WP_238273051.1">
    <property type="nucleotide sequence ID" value="NZ_BPQG01000087.1"/>
</dbReference>
<organism evidence="2 3">
    <name type="scientific">Methylobacterium cerastii</name>
    <dbReference type="NCBI Taxonomy" id="932741"/>
    <lineage>
        <taxon>Bacteria</taxon>
        <taxon>Pseudomonadati</taxon>
        <taxon>Pseudomonadota</taxon>
        <taxon>Alphaproteobacteria</taxon>
        <taxon>Hyphomicrobiales</taxon>
        <taxon>Methylobacteriaceae</taxon>
        <taxon>Methylobacterium</taxon>
    </lineage>
</organism>
<dbReference type="Pfam" id="PF05443">
    <property type="entry name" value="ROS_MUCR"/>
    <property type="match status" value="1"/>
</dbReference>
<keyword evidence="3" id="KW-1185">Reference proteome</keyword>
<reference evidence="2 3" key="1">
    <citation type="journal article" date="2021" name="Front. Microbiol.">
        <title>Comprehensive Comparative Genomics and Phenotyping of Methylobacterium Species.</title>
        <authorList>
            <person name="Alessa O."/>
            <person name="Ogura Y."/>
            <person name="Fujitani Y."/>
            <person name="Takami H."/>
            <person name="Hayashi T."/>
            <person name="Sahin N."/>
            <person name="Tani A."/>
        </authorList>
    </citation>
    <scope>NUCLEOTIDE SEQUENCE [LARGE SCALE GENOMIC DNA]</scope>
    <source>
        <strain evidence="2 3">DSM 23679</strain>
    </source>
</reference>
<dbReference type="Gene3D" id="1.10.10.1550">
    <property type="entry name" value="ROS/MUCR transcriptional regulator protein"/>
    <property type="match status" value="1"/>
</dbReference>
<comment type="similarity">
    <text evidence="1">Belongs to the ros/MucR family.</text>
</comment>
<accession>A0ABQ4QPC9</accession>
<dbReference type="EMBL" id="BPQG01000087">
    <property type="protein sequence ID" value="GJD46730.1"/>
    <property type="molecule type" value="Genomic_DNA"/>
</dbReference>
<gene>
    <name evidence="2" type="primary">ros_6</name>
    <name evidence="2" type="ORF">AFCDBAGC_4614</name>
</gene>
<sequence length="135" mass="14969">MQTTTDPIEIAAKILTAYIARNPVPATSLPDLIRTVHGSITDLATSPKPVLTKPTDAEIRKSISPDAIISFEDGKPYKALRRHLTQRGLSPEAYRAKWGLPVNYPFVAPSYSARRSLISRTIGQNQRLRFQQAAE</sequence>
<dbReference type="InterPro" id="IPR008807">
    <property type="entry name" value="ROS_MUCR"/>
</dbReference>
<dbReference type="InterPro" id="IPR041920">
    <property type="entry name" value="ROS/MUCR_sf"/>
</dbReference>
<dbReference type="Proteomes" id="UP001055117">
    <property type="component" value="Unassembled WGS sequence"/>
</dbReference>
<proteinExistence type="inferred from homology"/>
<evidence type="ECO:0000313" key="2">
    <source>
        <dbReference type="EMBL" id="GJD46730.1"/>
    </source>
</evidence>
<protein>
    <submittedName>
        <fullName evidence="2">Transcriptional regulatory protein ros</fullName>
    </submittedName>
</protein>
<evidence type="ECO:0000256" key="1">
    <source>
        <dbReference type="ARBA" id="ARBA00007031"/>
    </source>
</evidence>